<dbReference type="InterPro" id="IPR055148">
    <property type="entry name" value="ZW10_C_2"/>
</dbReference>
<evidence type="ECO:0000313" key="3">
    <source>
        <dbReference type="EMBL" id="KTB41592.1"/>
    </source>
</evidence>
<organism evidence="3 4">
    <name type="scientific">Moniliophthora roreri</name>
    <name type="common">Frosty pod rot fungus</name>
    <name type="synonym">Monilia roreri</name>
    <dbReference type="NCBI Taxonomy" id="221103"/>
    <lineage>
        <taxon>Eukaryota</taxon>
        <taxon>Fungi</taxon>
        <taxon>Dikarya</taxon>
        <taxon>Basidiomycota</taxon>
        <taxon>Agaricomycotina</taxon>
        <taxon>Agaricomycetes</taxon>
        <taxon>Agaricomycetidae</taxon>
        <taxon>Agaricales</taxon>
        <taxon>Marasmiineae</taxon>
        <taxon>Marasmiaceae</taxon>
        <taxon>Moniliophthora</taxon>
    </lineage>
</organism>
<feature type="compositionally biased region" description="Pro residues" evidence="1">
    <location>
        <begin position="571"/>
        <end position="583"/>
    </location>
</feature>
<feature type="compositionally biased region" description="Polar residues" evidence="1">
    <location>
        <begin position="472"/>
        <end position="484"/>
    </location>
</feature>
<dbReference type="EMBL" id="LATX01001438">
    <property type="protein sequence ID" value="KTB41592.1"/>
    <property type="molecule type" value="Genomic_DNA"/>
</dbReference>
<name>A0A0W0FZF0_MONRR</name>
<dbReference type="PANTHER" id="PTHR12205">
    <property type="entry name" value="CENTROMERE/KINETOCHORE PROTEIN ZW10"/>
    <property type="match status" value="1"/>
</dbReference>
<dbReference type="GO" id="GO:0005737">
    <property type="term" value="C:cytoplasm"/>
    <property type="evidence" value="ECO:0007669"/>
    <property type="project" value="GOC"/>
</dbReference>
<dbReference type="GO" id="GO:1990423">
    <property type="term" value="C:RZZ complex"/>
    <property type="evidence" value="ECO:0007669"/>
    <property type="project" value="TreeGrafter"/>
</dbReference>
<feature type="compositionally biased region" description="Acidic residues" evidence="1">
    <location>
        <begin position="460"/>
        <end position="471"/>
    </location>
</feature>
<accession>A0A0W0FZF0</accession>
<dbReference type="Proteomes" id="UP000054988">
    <property type="component" value="Unassembled WGS sequence"/>
</dbReference>
<feature type="compositionally biased region" description="Basic and acidic residues" evidence="1">
    <location>
        <begin position="448"/>
        <end position="459"/>
    </location>
</feature>
<dbReference type="Pfam" id="PF22766">
    <property type="entry name" value="ZW10_C2"/>
    <property type="match status" value="1"/>
</dbReference>
<dbReference type="InterPro" id="IPR046362">
    <property type="entry name" value="Zw10/DSL1_C_sf"/>
</dbReference>
<sequence length="924" mass="102928">MAFPVPSHLPRKAETEDVTSRILSRMDEATDRTLNASLAKSWLDELDSTIRTTKERIHDRIHADYPQFERELETSRTIQKRLKTLQNNVDDLQSSITTPEKGLVPTLIRALSAHSTLAKEATSARIRYEYLLHLSKVYSEYQELLSLSESGNLPKVVGQCNVISQLLQDVPPPMEQTKAMTDLKRKFLATKARTEEQLSDAYNRSIFVSSHEVTIHSTTQVRQSEIKLSTKDILQSLSTTSLSTHLSTLHRDLTTHCIDGLLKQPMSLSMSSEAGTHKIQCFPSPPNDEVLSSRLNNLATVLEFLFSNLFSHLPAPQDIMFPRSLTKAITGSLLNSLLIPSLPSSFDQLSSYLTLVQNAVSFEDKYIIELLGNDTNDRPVKSWVNSVGGHYERQRRMLILGDTRRLVLTPENPSDTFTVDVDIPREIEDSTVVPVQEEDAWGFGSGSQKEKPDSSKVDDDWGFDNDVEEDTAPSSATQTSAESNTKTEDPDPADAWGWNDDVTTPDSGETTDESAWDDPWGENSDVSEPMGVASPAPSNKPAKVASRLERLANKGKRKVNGSSSSISSPEIIPPLSPSPPQSVSPPASAPKMSATSKKAEDKRPARLALSLPKETYVVSSRMREILDLVNNVLRESQQFADSHLIAPHESSSEPGSILSRTAVSVLDLYRSLYPVVFGAHLNSIEGPIRYSNNCLFLSQEVERIKHQQHKPSSSLQSELADCQHQFKVMGDSWYADAIDKYRLSIDTIISEGASGFTYTGEQDRYDECEAALNRVLKEIRMVSQRWKGLLTKSKYYMAVGLITDAALSRILQDILELPDIPEVESHRLSELCRILHALEGLFVEDSDQPSFVVAYVPSWLKYSYLSELLEASLADITYLFETGALVDFQVDELVRLVKALFADTPLRTNTINKIMDGHPVPSET</sequence>
<feature type="compositionally biased region" description="Acidic residues" evidence="1">
    <location>
        <begin position="509"/>
        <end position="520"/>
    </location>
</feature>
<feature type="domain" description="ZW10 C-terminal helical" evidence="2">
    <location>
        <begin position="771"/>
        <end position="914"/>
    </location>
</feature>
<dbReference type="GO" id="GO:0007094">
    <property type="term" value="P:mitotic spindle assembly checkpoint signaling"/>
    <property type="evidence" value="ECO:0007669"/>
    <property type="project" value="TreeGrafter"/>
</dbReference>
<evidence type="ECO:0000256" key="1">
    <source>
        <dbReference type="SAM" id="MobiDB-lite"/>
    </source>
</evidence>
<comment type="caution">
    <text evidence="3">The sequence shown here is derived from an EMBL/GenBank/DDBJ whole genome shotgun (WGS) entry which is preliminary data.</text>
</comment>
<protein>
    <recommendedName>
        <fullName evidence="2">ZW10 C-terminal helical domain-containing protein</fullName>
    </recommendedName>
</protein>
<dbReference type="PANTHER" id="PTHR12205:SF0">
    <property type="entry name" value="CENTROMERE_KINETOCHORE PROTEIN ZW10 HOMOLOG"/>
    <property type="match status" value="1"/>
</dbReference>
<dbReference type="eggNOG" id="KOG2163">
    <property type="taxonomic scope" value="Eukaryota"/>
</dbReference>
<proteinExistence type="predicted"/>
<feature type="region of interest" description="Disordered" evidence="1">
    <location>
        <begin position="429"/>
        <end position="605"/>
    </location>
</feature>
<evidence type="ECO:0000259" key="2">
    <source>
        <dbReference type="Pfam" id="PF22766"/>
    </source>
</evidence>
<dbReference type="AlphaFoldDB" id="A0A0W0FZF0"/>
<evidence type="ECO:0000313" key="4">
    <source>
        <dbReference type="Proteomes" id="UP000054988"/>
    </source>
</evidence>
<dbReference type="Gene3D" id="1.10.357.150">
    <property type="match status" value="1"/>
</dbReference>
<dbReference type="GO" id="GO:0006888">
    <property type="term" value="P:endoplasmic reticulum to Golgi vesicle-mediated transport"/>
    <property type="evidence" value="ECO:0007669"/>
    <property type="project" value="TreeGrafter"/>
</dbReference>
<gene>
    <name evidence="3" type="ORF">WG66_5741</name>
</gene>
<reference evidence="3 4" key="1">
    <citation type="submission" date="2015-12" db="EMBL/GenBank/DDBJ databases">
        <title>Draft genome sequence of Moniliophthora roreri, the causal agent of frosty pod rot of cacao.</title>
        <authorList>
            <person name="Aime M.C."/>
            <person name="Diaz-Valderrama J.R."/>
            <person name="Kijpornyongpan T."/>
            <person name="Phillips-Mora W."/>
        </authorList>
    </citation>
    <scope>NUCLEOTIDE SEQUENCE [LARGE SCALE GENOMIC DNA]</scope>
    <source>
        <strain evidence="3 4">MCA 2952</strain>
    </source>
</reference>